<keyword evidence="3" id="KW-1185">Reference proteome</keyword>
<protein>
    <submittedName>
        <fullName evidence="2">Uncharacterized protein</fullName>
    </submittedName>
</protein>
<accession>A0A7R9M3W0</accession>
<proteinExistence type="predicted"/>
<evidence type="ECO:0000313" key="3">
    <source>
        <dbReference type="Proteomes" id="UP000728032"/>
    </source>
</evidence>
<reference evidence="2" key="1">
    <citation type="submission" date="2020-11" db="EMBL/GenBank/DDBJ databases">
        <authorList>
            <person name="Tran Van P."/>
        </authorList>
    </citation>
    <scope>NUCLEOTIDE SEQUENCE</scope>
</reference>
<keyword evidence="1" id="KW-0732">Signal</keyword>
<dbReference type="AlphaFoldDB" id="A0A7R9M3W0"/>
<dbReference type="EMBL" id="OC921029">
    <property type="protein sequence ID" value="CAD7653048.1"/>
    <property type="molecule type" value="Genomic_DNA"/>
</dbReference>
<organism evidence="2">
    <name type="scientific">Oppiella nova</name>
    <dbReference type="NCBI Taxonomy" id="334625"/>
    <lineage>
        <taxon>Eukaryota</taxon>
        <taxon>Metazoa</taxon>
        <taxon>Ecdysozoa</taxon>
        <taxon>Arthropoda</taxon>
        <taxon>Chelicerata</taxon>
        <taxon>Arachnida</taxon>
        <taxon>Acari</taxon>
        <taxon>Acariformes</taxon>
        <taxon>Sarcoptiformes</taxon>
        <taxon>Oribatida</taxon>
        <taxon>Brachypylina</taxon>
        <taxon>Oppioidea</taxon>
        <taxon>Oppiidae</taxon>
        <taxon>Oppiella</taxon>
    </lineage>
</organism>
<dbReference type="Proteomes" id="UP000728032">
    <property type="component" value="Unassembled WGS sequence"/>
</dbReference>
<gene>
    <name evidence="2" type="ORF">ONB1V03_LOCUS9706</name>
</gene>
<evidence type="ECO:0000313" key="2">
    <source>
        <dbReference type="EMBL" id="CAD7653048.1"/>
    </source>
</evidence>
<evidence type="ECO:0000256" key="1">
    <source>
        <dbReference type="SAM" id="SignalP"/>
    </source>
</evidence>
<dbReference type="EMBL" id="CAJPVJ010006204">
    <property type="protein sequence ID" value="CAG2170235.1"/>
    <property type="molecule type" value="Genomic_DNA"/>
</dbReference>
<name>A0A7R9M3W0_9ACAR</name>
<feature type="signal peptide" evidence="1">
    <location>
        <begin position="1"/>
        <end position="19"/>
    </location>
</feature>
<feature type="chain" id="PRO_5036211385" evidence="1">
    <location>
        <begin position="20"/>
        <end position="136"/>
    </location>
</feature>
<sequence length="136" mass="15375">MSFAYILWSVVSLLAVVSGKQSVPKLPKATDLLFGQLGHTSQYPIIASCFGQIHENMTDCNLKAEQRTMVMEKGNNLEADNEWTRSVKCCDIWRLRDCYVSYGQRHVTWMPYVRTTHLSRATGPTWGFLVLGVICG</sequence>